<dbReference type="SUPFAM" id="SSF48264">
    <property type="entry name" value="Cytochrome P450"/>
    <property type="match status" value="1"/>
</dbReference>
<evidence type="ECO:0000256" key="4">
    <source>
        <dbReference type="ARBA" id="ARBA00022617"/>
    </source>
</evidence>
<dbReference type="Gene3D" id="1.10.630.10">
    <property type="entry name" value="Cytochrome P450"/>
    <property type="match status" value="1"/>
</dbReference>
<keyword evidence="6" id="KW-0560">Oxidoreductase</keyword>
<dbReference type="EMBL" id="MU157870">
    <property type="protein sequence ID" value="KAF9526512.1"/>
    <property type="molecule type" value="Genomic_DNA"/>
</dbReference>
<proteinExistence type="inferred from homology"/>
<dbReference type="Pfam" id="PF00067">
    <property type="entry name" value="p450"/>
    <property type="match status" value="1"/>
</dbReference>
<organism evidence="11 12">
    <name type="scientific">Crepidotus variabilis</name>
    <dbReference type="NCBI Taxonomy" id="179855"/>
    <lineage>
        <taxon>Eukaryota</taxon>
        <taxon>Fungi</taxon>
        <taxon>Dikarya</taxon>
        <taxon>Basidiomycota</taxon>
        <taxon>Agaricomycotina</taxon>
        <taxon>Agaricomycetes</taxon>
        <taxon>Agaricomycetidae</taxon>
        <taxon>Agaricales</taxon>
        <taxon>Agaricineae</taxon>
        <taxon>Crepidotaceae</taxon>
        <taxon>Crepidotus</taxon>
    </lineage>
</organism>
<evidence type="ECO:0000256" key="8">
    <source>
        <dbReference type="ARBA" id="ARBA00023033"/>
    </source>
</evidence>
<dbReference type="PANTHER" id="PTHR46300">
    <property type="entry name" value="P450, PUTATIVE (EUROFUNG)-RELATED-RELATED"/>
    <property type="match status" value="1"/>
</dbReference>
<dbReference type="PRINTS" id="PR00385">
    <property type="entry name" value="P450"/>
</dbReference>
<evidence type="ECO:0000313" key="12">
    <source>
        <dbReference type="Proteomes" id="UP000807306"/>
    </source>
</evidence>
<evidence type="ECO:0000256" key="2">
    <source>
        <dbReference type="ARBA" id="ARBA00005179"/>
    </source>
</evidence>
<keyword evidence="12" id="KW-1185">Reference proteome</keyword>
<dbReference type="CDD" id="cd11065">
    <property type="entry name" value="CYP64-like"/>
    <property type="match status" value="1"/>
</dbReference>
<evidence type="ECO:0000256" key="7">
    <source>
        <dbReference type="ARBA" id="ARBA00023004"/>
    </source>
</evidence>
<keyword evidence="7 9" id="KW-0408">Iron</keyword>
<evidence type="ECO:0000256" key="5">
    <source>
        <dbReference type="ARBA" id="ARBA00022723"/>
    </source>
</evidence>
<evidence type="ECO:0000256" key="3">
    <source>
        <dbReference type="ARBA" id="ARBA00010617"/>
    </source>
</evidence>
<dbReference type="AlphaFoldDB" id="A0A9P6ECN2"/>
<sequence length="516" mass="58184">MTPLSSSLSYVVIPTLLIVIIKSLHSLLHRRKERLLPFPPGPSPKFLFGNALDFPTEDVPPSYAEWSKKYNSDILHASALGTHLVVVNSLKIAEDLFERRAQLYNDRPITPIGRVIGWEYVTALMPYGAWWRKHRKISHQLFYSGAADQYKPIQTQEVHAFLRNMLHKPDEHDKHNKMLSVAIPLLIGFGYKPDSVDDPIIEIADQTAAVGFKLLLFGGTLINVFPFLRYVPSWVPGAVGKKLAEKCRSMTREMQRIPVERAKSDLAKGQAKSAIMTDFYEKYGTTGFPEEEESILKNISWTTYSGASETTISSTGSFLYLMATHPEVQARAQLELDHVLGSGRRLPDFNDRGSLPYVEAVYRELLRVYPPLPLALPHALTEDDIYEGYFLPKGANVLANIWAMTHDERLYPDPDVFKPERFFDRKGKLNEDSRILAYGFGRRVCVGKAVASNTMWLLIASFLACFTIGPAKDSEGNPVEINGEFDMDGATMYKPFKCSIMPRSQAIQTLIESTMD</sequence>
<dbReference type="OrthoDB" id="2789670at2759"/>
<name>A0A9P6ECN2_9AGAR</name>
<dbReference type="InterPro" id="IPR050364">
    <property type="entry name" value="Cytochrome_P450_fung"/>
</dbReference>
<keyword evidence="8" id="KW-0503">Monooxygenase</keyword>
<feature type="transmembrane region" description="Helical" evidence="10">
    <location>
        <begin position="6"/>
        <end position="24"/>
    </location>
</feature>
<evidence type="ECO:0000256" key="1">
    <source>
        <dbReference type="ARBA" id="ARBA00001971"/>
    </source>
</evidence>
<keyword evidence="10" id="KW-0472">Membrane</keyword>
<dbReference type="GO" id="GO:0004497">
    <property type="term" value="F:monooxygenase activity"/>
    <property type="evidence" value="ECO:0007669"/>
    <property type="project" value="UniProtKB-KW"/>
</dbReference>
<dbReference type="PRINTS" id="PR00463">
    <property type="entry name" value="EP450I"/>
</dbReference>
<accession>A0A9P6ECN2</accession>
<comment type="cofactor">
    <cofactor evidence="1 9">
        <name>heme</name>
        <dbReference type="ChEBI" id="CHEBI:30413"/>
    </cofactor>
</comment>
<dbReference type="PANTHER" id="PTHR46300:SF7">
    <property type="entry name" value="P450, PUTATIVE (EUROFUNG)-RELATED"/>
    <property type="match status" value="1"/>
</dbReference>
<keyword evidence="10" id="KW-0812">Transmembrane</keyword>
<comment type="pathway">
    <text evidence="2">Secondary metabolite biosynthesis.</text>
</comment>
<dbReference type="GO" id="GO:0016705">
    <property type="term" value="F:oxidoreductase activity, acting on paired donors, with incorporation or reduction of molecular oxygen"/>
    <property type="evidence" value="ECO:0007669"/>
    <property type="project" value="InterPro"/>
</dbReference>
<keyword evidence="5 9" id="KW-0479">Metal-binding</keyword>
<dbReference type="InterPro" id="IPR036396">
    <property type="entry name" value="Cyt_P450_sf"/>
</dbReference>
<reference evidence="11" key="1">
    <citation type="submission" date="2020-11" db="EMBL/GenBank/DDBJ databases">
        <authorList>
            <consortium name="DOE Joint Genome Institute"/>
            <person name="Ahrendt S."/>
            <person name="Riley R."/>
            <person name="Andreopoulos W."/>
            <person name="Labutti K."/>
            <person name="Pangilinan J."/>
            <person name="Ruiz-Duenas F.J."/>
            <person name="Barrasa J.M."/>
            <person name="Sanchez-Garcia M."/>
            <person name="Camarero S."/>
            <person name="Miyauchi S."/>
            <person name="Serrano A."/>
            <person name="Linde D."/>
            <person name="Babiker R."/>
            <person name="Drula E."/>
            <person name="Ayuso-Fernandez I."/>
            <person name="Pacheco R."/>
            <person name="Padilla G."/>
            <person name="Ferreira P."/>
            <person name="Barriuso J."/>
            <person name="Kellner H."/>
            <person name="Castanera R."/>
            <person name="Alfaro M."/>
            <person name="Ramirez L."/>
            <person name="Pisabarro A.G."/>
            <person name="Kuo A."/>
            <person name="Tritt A."/>
            <person name="Lipzen A."/>
            <person name="He G."/>
            <person name="Yan M."/>
            <person name="Ng V."/>
            <person name="Cullen D."/>
            <person name="Martin F."/>
            <person name="Rosso M.-N."/>
            <person name="Henrissat B."/>
            <person name="Hibbett D."/>
            <person name="Martinez A.T."/>
            <person name="Grigoriev I.V."/>
        </authorList>
    </citation>
    <scope>NUCLEOTIDE SEQUENCE</scope>
    <source>
        <strain evidence="11">CBS 506.95</strain>
    </source>
</reference>
<dbReference type="GO" id="GO:0005506">
    <property type="term" value="F:iron ion binding"/>
    <property type="evidence" value="ECO:0007669"/>
    <property type="project" value="InterPro"/>
</dbReference>
<gene>
    <name evidence="11" type="ORF">CPB83DRAFT_816839</name>
</gene>
<comment type="similarity">
    <text evidence="3">Belongs to the cytochrome P450 family.</text>
</comment>
<dbReference type="GO" id="GO:0020037">
    <property type="term" value="F:heme binding"/>
    <property type="evidence" value="ECO:0007669"/>
    <property type="project" value="InterPro"/>
</dbReference>
<evidence type="ECO:0000256" key="10">
    <source>
        <dbReference type="SAM" id="Phobius"/>
    </source>
</evidence>
<dbReference type="Proteomes" id="UP000807306">
    <property type="component" value="Unassembled WGS sequence"/>
</dbReference>
<dbReference type="InterPro" id="IPR002401">
    <property type="entry name" value="Cyt_P450_E_grp-I"/>
</dbReference>
<keyword evidence="4 9" id="KW-0349">Heme</keyword>
<protein>
    <submittedName>
        <fullName evidence="11">Cytochrome P450</fullName>
    </submittedName>
</protein>
<evidence type="ECO:0000256" key="6">
    <source>
        <dbReference type="ARBA" id="ARBA00023002"/>
    </source>
</evidence>
<evidence type="ECO:0000313" key="11">
    <source>
        <dbReference type="EMBL" id="KAF9526512.1"/>
    </source>
</evidence>
<feature type="binding site" description="axial binding residue" evidence="9">
    <location>
        <position position="445"/>
    </location>
    <ligand>
        <name>heme</name>
        <dbReference type="ChEBI" id="CHEBI:30413"/>
    </ligand>
    <ligandPart>
        <name>Fe</name>
        <dbReference type="ChEBI" id="CHEBI:18248"/>
    </ligandPart>
</feature>
<dbReference type="InterPro" id="IPR001128">
    <property type="entry name" value="Cyt_P450"/>
</dbReference>
<comment type="caution">
    <text evidence="11">The sequence shown here is derived from an EMBL/GenBank/DDBJ whole genome shotgun (WGS) entry which is preliminary data.</text>
</comment>
<evidence type="ECO:0000256" key="9">
    <source>
        <dbReference type="PIRSR" id="PIRSR602401-1"/>
    </source>
</evidence>
<keyword evidence="10" id="KW-1133">Transmembrane helix</keyword>